<evidence type="ECO:0000256" key="5">
    <source>
        <dbReference type="ARBA" id="ARBA00023136"/>
    </source>
</evidence>
<dbReference type="Pfam" id="PF02687">
    <property type="entry name" value="FtsX"/>
    <property type="match status" value="2"/>
</dbReference>
<protein>
    <submittedName>
        <fullName evidence="9">ABC transporter permease</fullName>
    </submittedName>
</protein>
<feature type="transmembrane region" description="Helical" evidence="6">
    <location>
        <begin position="469"/>
        <end position="494"/>
    </location>
</feature>
<keyword evidence="2" id="KW-1003">Cell membrane</keyword>
<evidence type="ECO:0000256" key="1">
    <source>
        <dbReference type="ARBA" id="ARBA00004651"/>
    </source>
</evidence>
<dbReference type="InterPro" id="IPR025857">
    <property type="entry name" value="MacB_PCD"/>
</dbReference>
<dbReference type="NCBIfam" id="NF038404">
    <property type="entry name" value="perm_prefix_2"/>
    <property type="match status" value="1"/>
</dbReference>
<keyword evidence="4 6" id="KW-1133">Transmembrane helix</keyword>
<feature type="domain" description="MacB-like periplasmic core" evidence="8">
    <location>
        <begin position="525"/>
        <end position="688"/>
    </location>
</feature>
<dbReference type="InterPro" id="IPR050250">
    <property type="entry name" value="Macrolide_Exporter_MacB"/>
</dbReference>
<feature type="transmembrane region" description="Helical" evidence="6">
    <location>
        <begin position="102"/>
        <end position="125"/>
    </location>
</feature>
<evidence type="ECO:0000259" key="7">
    <source>
        <dbReference type="Pfam" id="PF02687"/>
    </source>
</evidence>
<feature type="domain" description="ABC3 transporter permease C-terminal" evidence="7">
    <location>
        <begin position="381"/>
        <end position="497"/>
    </location>
</feature>
<feature type="transmembrane region" description="Helical" evidence="6">
    <location>
        <begin position="771"/>
        <end position="795"/>
    </location>
</feature>
<evidence type="ECO:0000313" key="9">
    <source>
        <dbReference type="EMBL" id="MFD2933669.1"/>
    </source>
</evidence>
<evidence type="ECO:0000256" key="6">
    <source>
        <dbReference type="SAM" id="Phobius"/>
    </source>
</evidence>
<dbReference type="EMBL" id="JBHUOM010000002">
    <property type="protein sequence ID" value="MFD2933669.1"/>
    <property type="molecule type" value="Genomic_DNA"/>
</dbReference>
<feature type="transmembrane region" description="Helical" evidence="6">
    <location>
        <begin position="515"/>
        <end position="537"/>
    </location>
</feature>
<accession>A0ABW6AE38</accession>
<dbReference type="PANTHER" id="PTHR30572:SF18">
    <property type="entry name" value="ABC-TYPE MACROLIDE FAMILY EXPORT SYSTEM PERMEASE COMPONENT 2"/>
    <property type="match status" value="1"/>
</dbReference>
<dbReference type="RefSeq" id="WP_381498241.1">
    <property type="nucleotide sequence ID" value="NZ_JBHUOM010000002.1"/>
</dbReference>
<feature type="transmembrane region" description="Helical" evidence="6">
    <location>
        <begin position="375"/>
        <end position="395"/>
    </location>
</feature>
<gene>
    <name evidence="9" type="ORF">ACFS25_07735</name>
</gene>
<reference evidence="10" key="1">
    <citation type="journal article" date="2019" name="Int. J. Syst. Evol. Microbiol.">
        <title>The Global Catalogue of Microorganisms (GCM) 10K type strain sequencing project: providing services to taxonomists for standard genome sequencing and annotation.</title>
        <authorList>
            <consortium name="The Broad Institute Genomics Platform"/>
            <consortium name="The Broad Institute Genome Sequencing Center for Infectious Disease"/>
            <person name="Wu L."/>
            <person name="Ma J."/>
        </authorList>
    </citation>
    <scope>NUCLEOTIDE SEQUENCE [LARGE SCALE GENOMIC DNA]</scope>
    <source>
        <strain evidence="10">KCTC 52490</strain>
    </source>
</reference>
<feature type="transmembrane region" description="Helical" evidence="6">
    <location>
        <begin position="422"/>
        <end position="449"/>
    </location>
</feature>
<evidence type="ECO:0000256" key="3">
    <source>
        <dbReference type="ARBA" id="ARBA00022692"/>
    </source>
</evidence>
<evidence type="ECO:0000256" key="2">
    <source>
        <dbReference type="ARBA" id="ARBA00022475"/>
    </source>
</evidence>
<comment type="subcellular location">
    <subcellularLocation>
        <location evidence="1">Cell membrane</location>
        <topology evidence="1">Multi-pass membrane protein</topology>
    </subcellularLocation>
</comment>
<feature type="transmembrane region" description="Helical" evidence="6">
    <location>
        <begin position="823"/>
        <end position="842"/>
    </location>
</feature>
<comment type="caution">
    <text evidence="9">The sequence shown here is derived from an EMBL/GenBank/DDBJ whole genome shotgun (WGS) entry which is preliminary data.</text>
</comment>
<feature type="transmembrane region" description="Helical" evidence="6">
    <location>
        <begin position="857"/>
        <end position="877"/>
    </location>
</feature>
<evidence type="ECO:0000256" key="4">
    <source>
        <dbReference type="ARBA" id="ARBA00022989"/>
    </source>
</evidence>
<keyword evidence="10" id="KW-1185">Reference proteome</keyword>
<sequence>MNPQPPRRADQLLKFVCPPHRLEETLGDLHEEFAYQVGRIGERRARWRYWWDVLGFVKPPPGWPFVSKPKSSEYLSPSFLGPIMIRNYVKIASRNLTQSKGYSALTIFGLALGLAVSLLSILYVADELSYDRYNEKASRIYRINSDISFSLRGVKAATSPTPMGQTMKREFPEVEEATRLGKYGSHLVKSDQTSIREQKVLYADSTVFDVFTLPMLAGNPRRALVEPQSVVITESTAKKYFGTIDALNRVLIFDDNDVRQVTAVIKDIPAQSHFQADFFLPLHGTKDAKVNKWGNHIFNTYVLLRPDADPRLVEAKFERILQTYVDPALRQFFNTTLAETRKAGNYFNYSLMSLTDIHLYSDRQGELTPTNSIKYVYLFLLIALFILLIAVFNFINLTTARSAKRAREVGVRKVAGSTRAELVLQFLSESLLTTFLALVVGLGLVYLLLPAFNTLALKNLSISQVISPSFILYLVFGSACVGVIAGLYPALYLSSFKPITALTGKVWVMPGRQSLRSYLVVFQFALSVLLIIGTLLINQQMQYIQTKKLGFNKEQVVVVNTSQSTKQQVIAFKNEVLRSPAIKTGTVSGYLPVTSNRSNDMWYPENETDQKQSVGMQEWKVDPDYIATLGMQLLKGRNFTEGRVADNQAVIINESAAKRFGYVNPVGKIIHKTGGEQLTVIGVVKDFHYESLRTTIEPVGLVVDAAMLGSTVETYSLDAVSFRLNTTNVSSALAFIEKNWKQIAPGRPFDYSFLSEDFDAMYRAEQRIEQLFMAFSTVAILIACLGLFGLSAFAAEQRQKEIGVRKVLGASVTSIVSLLSKDFLRPVLFAIVIASPIAWYAINKWLQEFTYKVDIEWWIFALAGLLAVGIALLTVSFQSIKAALMNPVKSLRSD</sequence>
<proteinExistence type="predicted"/>
<evidence type="ECO:0000313" key="10">
    <source>
        <dbReference type="Proteomes" id="UP001597512"/>
    </source>
</evidence>
<dbReference type="InterPro" id="IPR047699">
    <property type="entry name" value="Permease_put_prefix"/>
</dbReference>
<organism evidence="9 10">
    <name type="scientific">Spirosoma flavum</name>
    <dbReference type="NCBI Taxonomy" id="2048557"/>
    <lineage>
        <taxon>Bacteria</taxon>
        <taxon>Pseudomonadati</taxon>
        <taxon>Bacteroidota</taxon>
        <taxon>Cytophagia</taxon>
        <taxon>Cytophagales</taxon>
        <taxon>Cytophagaceae</taxon>
        <taxon>Spirosoma</taxon>
    </lineage>
</organism>
<keyword evidence="3 6" id="KW-0812">Transmembrane</keyword>
<name>A0ABW6AE38_9BACT</name>
<feature type="domain" description="MacB-like periplasmic core" evidence="8">
    <location>
        <begin position="103"/>
        <end position="319"/>
    </location>
</feature>
<dbReference type="PANTHER" id="PTHR30572">
    <property type="entry name" value="MEMBRANE COMPONENT OF TRANSPORTER-RELATED"/>
    <property type="match status" value="1"/>
</dbReference>
<feature type="domain" description="ABC3 transporter permease C-terminal" evidence="7">
    <location>
        <begin position="774"/>
        <end position="887"/>
    </location>
</feature>
<dbReference type="Pfam" id="PF12704">
    <property type="entry name" value="MacB_PCD"/>
    <property type="match status" value="2"/>
</dbReference>
<dbReference type="InterPro" id="IPR003838">
    <property type="entry name" value="ABC3_permease_C"/>
</dbReference>
<keyword evidence="5 6" id="KW-0472">Membrane</keyword>
<dbReference type="Proteomes" id="UP001597512">
    <property type="component" value="Unassembled WGS sequence"/>
</dbReference>
<evidence type="ECO:0000259" key="8">
    <source>
        <dbReference type="Pfam" id="PF12704"/>
    </source>
</evidence>